<reference evidence="14" key="1">
    <citation type="submission" date="2021-01" db="EMBL/GenBank/DDBJ databases">
        <title>A chromosome-scale assembly of European eel, Anguilla anguilla.</title>
        <authorList>
            <person name="Henkel C."/>
            <person name="Jong-Raadsen S.A."/>
            <person name="Dufour S."/>
            <person name="Weltzien F.-A."/>
            <person name="Palstra A.P."/>
            <person name="Pelster B."/>
            <person name="Spaink H.P."/>
            <person name="Van Den Thillart G.E."/>
            <person name="Jansen H."/>
            <person name="Zahm M."/>
            <person name="Klopp C."/>
            <person name="Cedric C."/>
            <person name="Louis A."/>
            <person name="Berthelot C."/>
            <person name="Parey E."/>
            <person name="Roest Crollius H."/>
            <person name="Montfort J."/>
            <person name="Robinson-Rechavi M."/>
            <person name="Bucao C."/>
            <person name="Bouchez O."/>
            <person name="Gislard M."/>
            <person name="Lluch J."/>
            <person name="Milhes M."/>
            <person name="Lampietro C."/>
            <person name="Lopez Roques C."/>
            <person name="Donnadieu C."/>
            <person name="Braasch I."/>
            <person name="Desvignes T."/>
            <person name="Postlethwait J."/>
            <person name="Bobe J."/>
            <person name="Guiguen Y."/>
            <person name="Dirks R."/>
        </authorList>
    </citation>
    <scope>NUCLEOTIDE SEQUENCE</scope>
    <source>
        <strain evidence="14">Tag_6206</strain>
        <tissue evidence="14">Liver</tissue>
    </source>
</reference>
<dbReference type="GO" id="GO:0004965">
    <property type="term" value="F:G protein-coupled GABA receptor activity"/>
    <property type="evidence" value="ECO:0007669"/>
    <property type="project" value="InterPro"/>
</dbReference>
<feature type="region of interest" description="Disordered" evidence="11">
    <location>
        <begin position="565"/>
        <end position="704"/>
    </location>
</feature>
<evidence type="ECO:0000256" key="7">
    <source>
        <dbReference type="ARBA" id="ARBA00023170"/>
    </source>
</evidence>
<sequence>MEPERGPVWGPAGGPPLNCSAGCRGGGCSIPSGAQGQEAWEILQQLCNLGLAQQVGVEVERRQISPVLCAVVWTLLSCGILLALVFLVFTLRFRNNRIVKMSSPNLNVLTLCGSILTYSSGFLFAIEEHALLPETSPRAAMQARIWTLCIGSSLVFGPILGKTWRIYRVFTQRLPDKRVIIRDLQLMGLVGLLILLDVLVLAVWSLTDPIQCAKSISAVVKVVEQDVFYSLSQLDSCSSLHPDIWIILFAVLKSPAIMAAVCLVTLSVAVAVPVSRLLPDWPNVAYSVVSGAIFICTLAINCLLFVPQLTQWRRFEDELNPNPSQMAKYFSTPSKSLKSMYSEDEIYYLLGENNSMKRLLTEKNAMIDSLQEQVNSAKDKLLRLVVVSSPPGQERETDSSNTNLNSSSTQVTELPLESSGPLLEMEDGLPRSPSPPPLPPPSPPLPAHAPEEVTLSAGRGGQFGLEGLRCDAGETQARLRMTAGPSASSEGVDAMATDPPPEVATPSSNDNISGPAPHSTPAVSPDHTGSSGVSLAVMVGGKPGFVSSEQLQEILQDLCVDAASTSLRSPSQARRTSNPARDDPPPRSSGSPAQSPLHPSISPYVMRRRRPPFRTSRPGPPPYCYPGSAPPVRRSVAPHAGPQNRACCHGDRASPCGRRNRRRPRGGGECHPKPATAAGSRDGREPGLRDPYDYSDSDSSSSEDSYCFYHRPYCSVCLQGPYASTESTVSETSDSEPGSLPRHCRRGRPVVNFNEDLKPTFV</sequence>
<feature type="coiled-coil region" evidence="10">
    <location>
        <begin position="353"/>
        <end position="380"/>
    </location>
</feature>
<dbReference type="PANTHER" id="PTHR10519:SF20">
    <property type="entry name" value="G-PROTEIN COUPLED RECEPTOR 156-RELATED"/>
    <property type="match status" value="1"/>
</dbReference>
<evidence type="ECO:0000256" key="11">
    <source>
        <dbReference type="SAM" id="MobiDB-lite"/>
    </source>
</evidence>
<evidence type="ECO:0000256" key="5">
    <source>
        <dbReference type="ARBA" id="ARBA00023040"/>
    </source>
</evidence>
<feature type="region of interest" description="Disordered" evidence="11">
    <location>
        <begin position="725"/>
        <end position="746"/>
    </location>
</feature>
<evidence type="ECO:0000256" key="4">
    <source>
        <dbReference type="ARBA" id="ARBA00022989"/>
    </source>
</evidence>
<keyword evidence="4 12" id="KW-1133">Transmembrane helix</keyword>
<dbReference type="GO" id="GO:0007214">
    <property type="term" value="P:gamma-aminobutyric acid signaling pathway"/>
    <property type="evidence" value="ECO:0007669"/>
    <property type="project" value="TreeGrafter"/>
</dbReference>
<feature type="domain" description="G-protein coupled receptors family 3 profile" evidence="13">
    <location>
        <begin position="68"/>
        <end position="300"/>
    </location>
</feature>
<keyword evidence="8" id="KW-0325">Glycoprotein</keyword>
<feature type="compositionally biased region" description="Pro residues" evidence="11">
    <location>
        <begin position="432"/>
        <end position="447"/>
    </location>
</feature>
<dbReference type="PRINTS" id="PR01176">
    <property type="entry name" value="GABABRECEPTR"/>
</dbReference>
<keyword evidence="5" id="KW-0297">G-protein coupled receptor</keyword>
<dbReference type="EMBL" id="JAFIRN010000003">
    <property type="protein sequence ID" value="KAG5851610.1"/>
    <property type="molecule type" value="Genomic_DNA"/>
</dbReference>
<feature type="transmembrane region" description="Helical" evidence="12">
    <location>
        <begin position="184"/>
        <end position="206"/>
    </location>
</feature>
<keyword evidence="7" id="KW-0675">Receptor</keyword>
<keyword evidence="10" id="KW-0175">Coiled coil</keyword>
<feature type="compositionally biased region" description="Low complexity" evidence="11">
    <location>
        <begin position="399"/>
        <end position="423"/>
    </location>
</feature>
<evidence type="ECO:0000256" key="8">
    <source>
        <dbReference type="ARBA" id="ARBA00023180"/>
    </source>
</evidence>
<feature type="compositionally biased region" description="Basic and acidic residues" evidence="11">
    <location>
        <begin position="681"/>
        <end position="692"/>
    </location>
</feature>
<dbReference type="PANTHER" id="PTHR10519">
    <property type="entry name" value="GABA-B RECEPTOR"/>
    <property type="match status" value="1"/>
</dbReference>
<evidence type="ECO:0000313" key="14">
    <source>
        <dbReference type="EMBL" id="KAG5851610.1"/>
    </source>
</evidence>
<protein>
    <recommendedName>
        <fullName evidence="13">G-protein coupled receptors family 3 profile domain-containing protein</fullName>
    </recommendedName>
</protein>
<feature type="transmembrane region" description="Helical" evidence="12">
    <location>
        <begin position="244"/>
        <end position="272"/>
    </location>
</feature>
<organism evidence="14 15">
    <name type="scientific">Anguilla anguilla</name>
    <name type="common">European freshwater eel</name>
    <name type="synonym">Muraena anguilla</name>
    <dbReference type="NCBI Taxonomy" id="7936"/>
    <lineage>
        <taxon>Eukaryota</taxon>
        <taxon>Metazoa</taxon>
        <taxon>Chordata</taxon>
        <taxon>Craniata</taxon>
        <taxon>Vertebrata</taxon>
        <taxon>Euteleostomi</taxon>
        <taxon>Actinopterygii</taxon>
        <taxon>Neopterygii</taxon>
        <taxon>Teleostei</taxon>
        <taxon>Anguilliformes</taxon>
        <taxon>Anguillidae</taxon>
        <taxon>Anguilla</taxon>
    </lineage>
</organism>
<dbReference type="Pfam" id="PF00003">
    <property type="entry name" value="7tm_3"/>
    <property type="match status" value="1"/>
</dbReference>
<evidence type="ECO:0000313" key="15">
    <source>
        <dbReference type="Proteomes" id="UP001044222"/>
    </source>
</evidence>
<feature type="region of interest" description="Disordered" evidence="11">
    <location>
        <begin position="479"/>
        <end position="538"/>
    </location>
</feature>
<comment type="caution">
    <text evidence="14">The sequence shown here is derived from an EMBL/GenBank/DDBJ whole genome shotgun (WGS) entry which is preliminary data.</text>
</comment>
<comment type="similarity">
    <text evidence="2">Belongs to the G-protein coupled receptor 3 family. GABA-B receptor subfamily.</text>
</comment>
<dbReference type="InterPro" id="IPR002455">
    <property type="entry name" value="GPCR3_GABA-B"/>
</dbReference>
<keyword evidence="6 12" id="KW-0472">Membrane</keyword>
<feature type="transmembrane region" description="Helical" evidence="12">
    <location>
        <begin position="105"/>
        <end position="125"/>
    </location>
</feature>
<feature type="transmembrane region" description="Helical" evidence="12">
    <location>
        <begin position="70"/>
        <end position="93"/>
    </location>
</feature>
<keyword evidence="9" id="KW-0807">Transducer</keyword>
<accession>A0A9D3S1V5</accession>
<proteinExistence type="inferred from homology"/>
<keyword evidence="3 12" id="KW-0812">Transmembrane</keyword>
<evidence type="ECO:0000256" key="12">
    <source>
        <dbReference type="SAM" id="Phobius"/>
    </source>
</evidence>
<evidence type="ECO:0000256" key="6">
    <source>
        <dbReference type="ARBA" id="ARBA00023136"/>
    </source>
</evidence>
<feature type="region of interest" description="Disordered" evidence="11">
    <location>
        <begin position="389"/>
        <end position="451"/>
    </location>
</feature>
<evidence type="ECO:0000256" key="3">
    <source>
        <dbReference type="ARBA" id="ARBA00022692"/>
    </source>
</evidence>
<dbReference type="PROSITE" id="PS50259">
    <property type="entry name" value="G_PROTEIN_RECEP_F3_4"/>
    <property type="match status" value="1"/>
</dbReference>
<keyword evidence="15" id="KW-1185">Reference proteome</keyword>
<evidence type="ECO:0000259" key="13">
    <source>
        <dbReference type="PROSITE" id="PS50259"/>
    </source>
</evidence>
<evidence type="ECO:0000256" key="9">
    <source>
        <dbReference type="ARBA" id="ARBA00023224"/>
    </source>
</evidence>
<evidence type="ECO:0000256" key="10">
    <source>
        <dbReference type="SAM" id="Coils"/>
    </source>
</evidence>
<evidence type="ECO:0000256" key="1">
    <source>
        <dbReference type="ARBA" id="ARBA00004141"/>
    </source>
</evidence>
<name>A0A9D3S1V5_ANGAN</name>
<feature type="transmembrane region" description="Helical" evidence="12">
    <location>
        <begin position="284"/>
        <end position="306"/>
    </location>
</feature>
<dbReference type="InterPro" id="IPR017978">
    <property type="entry name" value="GPCR_3_C"/>
</dbReference>
<dbReference type="GO" id="GO:0038039">
    <property type="term" value="C:G protein-coupled receptor heterodimeric complex"/>
    <property type="evidence" value="ECO:0007669"/>
    <property type="project" value="TreeGrafter"/>
</dbReference>
<dbReference type="AlphaFoldDB" id="A0A9D3S1V5"/>
<feature type="compositionally biased region" description="Low complexity" evidence="11">
    <location>
        <begin position="725"/>
        <end position="736"/>
    </location>
</feature>
<evidence type="ECO:0000256" key="2">
    <source>
        <dbReference type="ARBA" id="ARBA00008991"/>
    </source>
</evidence>
<gene>
    <name evidence="14" type="ORF">ANANG_G00053470</name>
</gene>
<feature type="compositionally biased region" description="Polar residues" evidence="11">
    <location>
        <begin position="565"/>
        <end position="578"/>
    </location>
</feature>
<dbReference type="Proteomes" id="UP001044222">
    <property type="component" value="Unassembled WGS sequence"/>
</dbReference>
<comment type="subcellular location">
    <subcellularLocation>
        <location evidence="1">Membrane</location>
        <topology evidence="1">Multi-pass membrane protein</topology>
    </subcellularLocation>
</comment>
<feature type="transmembrane region" description="Helical" evidence="12">
    <location>
        <begin position="145"/>
        <end position="164"/>
    </location>
</feature>